<feature type="region of interest" description="Disordered" evidence="1">
    <location>
        <begin position="109"/>
        <end position="167"/>
    </location>
</feature>
<dbReference type="SMART" id="SM00368">
    <property type="entry name" value="LRR_RI"/>
    <property type="match status" value="4"/>
</dbReference>
<evidence type="ECO:0000259" key="2">
    <source>
        <dbReference type="Pfam" id="PF12770"/>
    </source>
</evidence>
<dbReference type="InterPro" id="IPR027417">
    <property type="entry name" value="P-loop_NTPase"/>
</dbReference>
<dbReference type="Gene3D" id="2.60.120.920">
    <property type="match status" value="1"/>
</dbReference>
<feature type="domain" description="CHAT" evidence="2">
    <location>
        <begin position="2118"/>
        <end position="2248"/>
    </location>
</feature>
<dbReference type="SUPFAM" id="SSF52047">
    <property type="entry name" value="RNI-like"/>
    <property type="match status" value="1"/>
</dbReference>
<sequence length="2593" mass="286096">MNFLRKGTKSRSKSGGTKSVHSDDGGRDNTSSPSNSLSMDDTIDSILPSAWDLGESFKDSKLQLSYEANDYTTVSIRNASSMSRITVAANQPIPAAQLKRLAISRQQAKDPFAPGHPSTTRSATGGGDMGTFSNLFGSPRSTSPPRSSSRATTTGGLYPTIMPSTRNLNSMDKRQEEAVMGKLTKDTLYFFEVTIKTLPSGCDAAVGLVLDKVGASAGEFVPGETRDSIGLDSNGVLRVSGKTIGPDALELGIMNTGKIEGFGEGDIIGCGLEVTGLRRVLFTKNGRSIVPPTRFGELDTKKLLLSPAFGMKVNRNQTAVAVGNFGIEHNKPFIWAQTAYLAHKPAFESSGNNSTPYRTKPNRQQSAPAASQIPPPQHQQQTLPRSPKSERNPGGGDRQSTSHSPASGSFGRSQRTGQTSSAAAVKDEDPKQDVRNSHRGQSSTSSSQRAQNPTSSSQRGQNQMSSSRRGQNQMSGSQRAPAPMRGSERGQHPLTSLGTRAQRNLMDESNGDDEKGEDSYGERMQGSLDNLDNEWQSKERVEEESGFMSTNSGGDRSMEFAAIHEQEDEQDCHDPFLAGPLGSSQARPSEGFPEEEKNEIDESTRRDYNAPAGAALENSELEGMKENVSTLRSLCRDNTEVDASVLESLLDMCRADQQTVKVALDKAMTDYDPNVDLMELIGLNELVLEAVTLGEDTLKDARKKAAETPPPKSNSTLDLDINGLIRKKDVFSLICILRAQSDQRLDAALALMEFARDGERPEEGGISLRDEIRSSGGMHSLLQVFRAKGTSYELRVVSGMAVAYVLPSFAETSPSVGLKIMECLRFLSISRAVSPNSVKISQQMMFRASAMGVTAFWMNALEPMLNHPLSGADEADGERADLQLINNSSNGITTAAGIFDQGHQTLELQELLEMTVSLIVHIEKKTDADPVNGSDPHSNAAMSVWRYTNIEQVCTVDVARPIAVREGLLPILVDWIKSKDQEKVRPAVSALRYLTNIKDKYMAGWIHSQMVNEGALAEVIKLADDYNAGHDVRLAVAQILASLCVAPHTRAAVVEAKCMFYLIGFLYDHSDKASEEVALFAGRAITQLAAGAITRASVFGGGDPEILDFVSPDKRDSLVDDIVNSGAIGSFIAIAQENDGELRAMAIEAIRVLSEDRSPSRRTRLQFVEEGAARALGRALHFDIGRMRQALRVATIGGRGEDAYKEFSSVLDAVFMEVHDALCGMANIMEPIEEPKTPGPDLMRASSNYVAPENILNQGCIETAESGGLVSLLRVSTMSLTVPQLHGFADLSTRTNVLLREACRSLSSLAPLLLTGGAAQEGYGRWSGSILDAFNKILAAAVVEGGEDLGSKQELYSVLCGLDALAESEPLKIRMVDKTLPSIVQLKNSQTDHSDIANVAGQVFFSLGFSEDEIAVQVAGSNPNLLADWFCLRRSLIIQAMVRAEMRRILAAIWCRPFAEIEKSGFVRHETQRNAEEPLDALSELDLFDNFADDEDTYHERELMLRQYRDAYDSGDADDTEMREIEEEFAAQQDGVHLLAKQVYPLNDELAEIDWILSHERSVYDGIEHDEAVFMSLSLPQHLEDVLDCCIPSRLLRSHLLPVFNFRPEASFNFRTLMMPQRQYFSFRREGQMVSRLCDIQPEALAFDDVHWSLGFTNSSFAGEFSESLVQALYLCPTIRSLTFARDIGFQGQHEITTEESDGEGGSVLLAKLVGSLPPWIDFLTFKNIFNDRELRTLIAIIETMGKLSADQDHSPNDDVTSSRGKGRFWSFSITHSPHVTGTVWQMFFSLLGRSQAIANRASVSPLSSLMFLDLRFNDLGDAACALILDLVHDSDSGCFLEQLDLSGNRIGKGARCVKALRTYVEKHRFIPILERKGWGSRLHTLNLSSNGLGVGQGAVEILALLKYNALGLKVLDLSDNAMYHGDDDYQFSHLLASSLRRNTNLCQLNLSKNRLSSYVIDDVLERLTNRPGASRLSFLGLEENLPPMASHQRAGFEDILMKTRAATLQKAMNDIAVFEEDNGLDEDWVDELKVDEDTSLTSKKNQKTVVVPGSSPTNDVPVREGARGDNMITVLFSAPLVFADDQKKLRPFKKLDFDMERELMWQCMKEASRDIELSFDNATHDRLLAAMTKRCSCLHYSGHGHQMYLPFEDGRGGPNWFNVEDIQRLIAREGTAPFKFVFVSACHSGLAGATFASAGVPHVVCCQQEFELKDTAALAFTRQFYLSLAIGHTVRESFEQGCKAVRATPNLRDAESEMKKFLLLPKDGNHDVPILNAVSVPEWPKLKGQQNSRRSYRKSRAAPRIRSMYGAGTKQSELGVRNMMQEDPSPTPPQFFLGREVEMYWMLKRILDTRLVSVVGEPGVGRSSVVCALCHYVNERASTIIAIEKIYFVKAKHGRRQDCCRALLEQTQRKIVEHEVGKGEPPERGADMEDIFEYICKSLKNEKALLVFDRMEHLENSDDQQEFPMFLSSLFRGTKNVKVLLTGRRQLGIPALGGQVEQTIELGPLNFENTVRLFSNLCPHLHTEGERYKLYQRLVRDYRQAELRPSDPGVEERTKEIFSVLGGGVPSKIEKAAYDISPERLQNMVNSY</sequence>
<evidence type="ECO:0000313" key="4">
    <source>
        <dbReference type="EMBL" id="CAB9497604.1"/>
    </source>
</evidence>
<comment type="caution">
    <text evidence="4">The sequence shown here is derived from an EMBL/GenBank/DDBJ whole genome shotgun (WGS) entry which is preliminary data.</text>
</comment>
<dbReference type="EMBL" id="CAICTM010000022">
    <property type="protein sequence ID" value="CAB9497604.1"/>
    <property type="molecule type" value="Genomic_DNA"/>
</dbReference>
<keyword evidence="5" id="KW-1185">Reference proteome</keyword>
<feature type="domain" description="ORC1/DEAH AAA+ ATPase" evidence="3">
    <location>
        <begin position="2355"/>
        <end position="2492"/>
    </location>
</feature>
<gene>
    <name evidence="4" type="ORF">SEMRO_22_G015480.1</name>
</gene>
<dbReference type="InterPro" id="IPR049945">
    <property type="entry name" value="AAA_22"/>
</dbReference>
<dbReference type="Pfam" id="PF13401">
    <property type="entry name" value="AAA_22"/>
    <property type="match status" value="1"/>
</dbReference>
<proteinExistence type="predicted"/>
<feature type="compositionally biased region" description="Polar residues" evidence="1">
    <location>
        <begin position="452"/>
        <end position="478"/>
    </location>
</feature>
<dbReference type="InterPro" id="IPR016024">
    <property type="entry name" value="ARM-type_fold"/>
</dbReference>
<dbReference type="OrthoDB" id="192148at2759"/>
<organism evidence="4 5">
    <name type="scientific">Seminavis robusta</name>
    <dbReference type="NCBI Taxonomy" id="568900"/>
    <lineage>
        <taxon>Eukaryota</taxon>
        <taxon>Sar</taxon>
        <taxon>Stramenopiles</taxon>
        <taxon>Ochrophyta</taxon>
        <taxon>Bacillariophyta</taxon>
        <taxon>Bacillariophyceae</taxon>
        <taxon>Bacillariophycidae</taxon>
        <taxon>Naviculales</taxon>
        <taxon>Naviculaceae</taxon>
        <taxon>Seminavis</taxon>
    </lineage>
</organism>
<evidence type="ECO:0000313" key="5">
    <source>
        <dbReference type="Proteomes" id="UP001153069"/>
    </source>
</evidence>
<dbReference type="InterPro" id="IPR000225">
    <property type="entry name" value="Armadillo"/>
</dbReference>
<dbReference type="SUPFAM" id="SSF52540">
    <property type="entry name" value="P-loop containing nucleoside triphosphate hydrolases"/>
    <property type="match status" value="1"/>
</dbReference>
<reference evidence="4" key="1">
    <citation type="submission" date="2020-06" db="EMBL/GenBank/DDBJ databases">
        <authorList>
            <consortium name="Plant Systems Biology data submission"/>
        </authorList>
    </citation>
    <scope>NUCLEOTIDE SEQUENCE</scope>
    <source>
        <strain evidence="4">D6</strain>
    </source>
</reference>
<feature type="compositionally biased region" description="Basic and acidic residues" evidence="1">
    <location>
        <begin position="425"/>
        <end position="436"/>
    </location>
</feature>
<dbReference type="Gene3D" id="3.80.10.10">
    <property type="entry name" value="Ribonuclease Inhibitor"/>
    <property type="match status" value="1"/>
</dbReference>
<dbReference type="InterPro" id="IPR024983">
    <property type="entry name" value="CHAT_dom"/>
</dbReference>
<feature type="compositionally biased region" description="Basic residues" evidence="1">
    <location>
        <begin position="1"/>
        <end position="12"/>
    </location>
</feature>
<dbReference type="InterPro" id="IPR043136">
    <property type="entry name" value="B30.2/SPRY_sf"/>
</dbReference>
<evidence type="ECO:0000259" key="3">
    <source>
        <dbReference type="Pfam" id="PF13401"/>
    </source>
</evidence>
<protein>
    <submittedName>
        <fullName evidence="4">Uncharacterized protein</fullName>
    </submittedName>
</protein>
<feature type="compositionally biased region" description="Polar residues" evidence="1">
    <location>
        <begin position="398"/>
        <end position="422"/>
    </location>
</feature>
<feature type="compositionally biased region" description="Low complexity" evidence="1">
    <location>
        <begin position="439"/>
        <end position="451"/>
    </location>
</feature>
<feature type="compositionally biased region" description="Basic and acidic residues" evidence="1">
    <location>
        <begin position="556"/>
        <end position="565"/>
    </location>
</feature>
<dbReference type="InterPro" id="IPR011989">
    <property type="entry name" value="ARM-like"/>
</dbReference>
<dbReference type="SMART" id="SM00185">
    <property type="entry name" value="ARM"/>
    <property type="match status" value="3"/>
</dbReference>
<feature type="region of interest" description="Disordered" evidence="1">
    <location>
        <begin position="1"/>
        <end position="41"/>
    </location>
</feature>
<accession>A0A9N8D7P3</accession>
<dbReference type="GO" id="GO:0016887">
    <property type="term" value="F:ATP hydrolysis activity"/>
    <property type="evidence" value="ECO:0007669"/>
    <property type="project" value="InterPro"/>
</dbReference>
<evidence type="ECO:0000256" key="1">
    <source>
        <dbReference type="SAM" id="MobiDB-lite"/>
    </source>
</evidence>
<feature type="compositionally biased region" description="Polar residues" evidence="1">
    <location>
        <begin position="493"/>
        <end position="502"/>
    </location>
</feature>
<dbReference type="Pfam" id="PF12770">
    <property type="entry name" value="CHAT"/>
    <property type="match status" value="1"/>
</dbReference>
<feature type="compositionally biased region" description="Low complexity" evidence="1">
    <location>
        <begin position="137"/>
        <end position="156"/>
    </location>
</feature>
<dbReference type="SUPFAM" id="SSF48371">
    <property type="entry name" value="ARM repeat"/>
    <property type="match status" value="1"/>
</dbReference>
<dbReference type="Proteomes" id="UP001153069">
    <property type="component" value="Unassembled WGS sequence"/>
</dbReference>
<dbReference type="Gene3D" id="1.25.10.10">
    <property type="entry name" value="Leucine-rich Repeat Variant"/>
    <property type="match status" value="1"/>
</dbReference>
<dbReference type="Gene3D" id="3.40.50.300">
    <property type="entry name" value="P-loop containing nucleotide triphosphate hydrolases"/>
    <property type="match status" value="1"/>
</dbReference>
<name>A0A9N8D7P3_9STRA</name>
<dbReference type="InterPro" id="IPR032675">
    <property type="entry name" value="LRR_dom_sf"/>
</dbReference>
<feature type="compositionally biased region" description="Polar residues" evidence="1">
    <location>
        <begin position="28"/>
        <end position="39"/>
    </location>
</feature>
<feature type="region of interest" description="Disordered" evidence="1">
    <location>
        <begin position="347"/>
        <end position="604"/>
    </location>
</feature>